<dbReference type="InterPro" id="IPR025110">
    <property type="entry name" value="AMP-bd_C"/>
</dbReference>
<feature type="transmembrane region" description="Helical" evidence="5">
    <location>
        <begin position="1383"/>
        <end position="1404"/>
    </location>
</feature>
<dbReference type="SUPFAM" id="SSF103473">
    <property type="entry name" value="MFS general substrate transporter"/>
    <property type="match status" value="1"/>
</dbReference>
<dbReference type="SMART" id="SM00823">
    <property type="entry name" value="PKS_PP"/>
    <property type="match status" value="1"/>
</dbReference>
<dbReference type="SUPFAM" id="SSF52777">
    <property type="entry name" value="CoA-dependent acyltransferases"/>
    <property type="match status" value="2"/>
</dbReference>
<dbReference type="Gene3D" id="3.40.50.980">
    <property type="match status" value="2"/>
</dbReference>
<dbReference type="PROSITE" id="PS00455">
    <property type="entry name" value="AMP_BINDING"/>
    <property type="match status" value="1"/>
</dbReference>
<dbReference type="NCBIfam" id="TIGR01733">
    <property type="entry name" value="AA-adenyl-dom"/>
    <property type="match status" value="1"/>
</dbReference>
<evidence type="ECO:0000256" key="1">
    <source>
        <dbReference type="ARBA" id="ARBA00001957"/>
    </source>
</evidence>
<dbReference type="InterPro" id="IPR009081">
    <property type="entry name" value="PP-bd_ACP"/>
</dbReference>
<comment type="cofactor">
    <cofactor evidence="1">
        <name>pantetheine 4'-phosphate</name>
        <dbReference type="ChEBI" id="CHEBI:47942"/>
    </cofactor>
</comment>
<dbReference type="InterPro" id="IPR001242">
    <property type="entry name" value="Condensation_dom"/>
</dbReference>
<reference evidence="7 8" key="1">
    <citation type="submission" date="2019-10" db="EMBL/GenBank/DDBJ databases">
        <title>Whole genome shotgun sequence of Acrocarpospora pleiomorpha NBRC 16267.</title>
        <authorList>
            <person name="Ichikawa N."/>
            <person name="Kimura A."/>
            <person name="Kitahashi Y."/>
            <person name="Komaki H."/>
            <person name="Oguchi A."/>
        </authorList>
    </citation>
    <scope>NUCLEOTIDE SEQUENCE [LARGE SCALE GENOMIC DNA]</scope>
    <source>
        <strain evidence="7 8">NBRC 16267</strain>
    </source>
</reference>
<sequence length="1793" mass="193935">MSTLSADKRALLAQRLRRREETRAIPPRDPSAGLVLSPAQERLWFLEQYRPGTTTYTVPLTVRIEGELDGVEAALGEIVQRHEALRTRFTATEDGIPVVTVDPGARAEFRQADAGSPAEARLLIETELARTFDLATGPLLRALLVRLAPRDHVLLLAAHHLVTDGISFDVILSELLALCRGETPAPPPVQYGDYAHWQRDRDLGRETAYWRDRLEGVPVLELPTDRPRPAEMGHAGAVFDFPVEVPLGSLAVGGATPYMILLAAYQVLLGRYSGQSDFAVATPVAGRSLPELDRVVGMFVNTLAMRADLSGDPPFSEFLARTRSLALDAYAHQDLPFDRLVSELNVERDVSRSPIAQVTLALQNFRTGLDQHGLRLSAFPVEPGISRFDLSLYLYETGDGYVGQFAYNTDLFDQATIARMSRHFTNLLREIVADPNRRLSELALLDSEERAQVLRFATSASVSGLASGSIADSASASAIPSGQPAIAALLHEVVSGPPARVAVTCGDHSLTYAELAERSDALAGRLCELGAGADTRIGICLEQSVEVAVAVLAVLKAGAAYVPLDPAQPASRLAYMIEDAGIRIAITTAQLPVDHSIPPDAVISGSTSPDVTTVGDPGQIPRDADGSGSAGPGDLAYVIYTSGTTGRPKGVAVQHRQVLEYLAGVRERLAVEPGGSYALLQSLSFDFGITIFYLSLMTGGTLHLLNPRLPATELAETLRRTDYLKITPSHLASLLQEADVLPRKLLILGGEASQADWAASLVRPGLRVVNHYGPTEATVGVTTHDVGTATGLLPIGRPLPGTRAYILDERGEPTPIGVVGEIHLGGDRLARGYLGRPALTAEKFIPDPYGEPGSRMYRTGDLGRWLPSGELQFLGRRDLQVKVRGYRVELPEIESVLTRHDAVAQAVVDFRRDRLAAYLVGKSTGEQPSLRGYLAERLPDYMIPARYVWLDELPLKSHGKVDRDRLPEPSDERSAEEVYVPPATPLEQAIADVWAKVLELDRVGAEDDFFALGGHSLLAAQVVARLRKVTDRPVTIMDIFRHRTVRALASRADDDGPRRFLHRLTPARPATRTLVCVPYGGGSAAIYQPLADAMPPEWSLHSVAVPGQEWGLDEETRPIAEIADACVQEILTTVQGPLSLYGHCGLGVMLVVEIARRLEAEGRTVDAVHVGGIFPFARPSSMATPLRDLGERLRSDRVWANALIAAGLDIEELDDDQLKAIIRNRREGTREAETYFTRLYASETTADRLTAPIISVVGERDPATEFYQERYREWHHLTDAAALVVLDEAGHFFLKHRAAELAEIVTGTQDAIAAGRTERIERSPDRSWWLHGTSTPGDVPAPATRPSLKRFGAVAAGQLVSIVGSALTEFAIPLWIYVTTGSLVSFALFSVIALVPGMLVAPLAGVIADRYDRRRVMLAGDAGAGGTQLALGLLLWTGNLQTWHVYPLLALLSVALTFQRLAYGAAIPQLVPKRYLGHANGIVQMVTGTAQLIVPLIAVGLMAAIGLEGILILDVVSYAFAFTSVLLIRFPKTMGFRRREPLLTEMAEGFRYTWGNRNFRAMLLFFAGLNVFLSPLFLLLSPLVLAFATLTDVGRVSFAGGAGVLLGGLAMTVWGGPRRHRLRGVLLATLVLAVFCLVTGVRQDLLVIAAGAFGMSLALTLVNGIYATIIQVKVPMRFHGRVIALNTLIAWSTLPFAFGLVAPYGSALFEPLLAEGGPLAGTVGAVIGVGEGRGIGFMYVVFALAIALIAVIALRVRRLARFDADVPDAPPDDLLGLQTVERRRAEATERQTV</sequence>
<dbReference type="GO" id="GO:0005829">
    <property type="term" value="C:cytosol"/>
    <property type="evidence" value="ECO:0007669"/>
    <property type="project" value="TreeGrafter"/>
</dbReference>
<dbReference type="PANTHER" id="PTHR45527">
    <property type="entry name" value="NONRIBOSOMAL PEPTIDE SYNTHETASE"/>
    <property type="match status" value="1"/>
</dbReference>
<feature type="transmembrane region" description="Helical" evidence="5">
    <location>
        <begin position="1510"/>
        <end position="1530"/>
    </location>
</feature>
<dbReference type="PROSITE" id="PS00012">
    <property type="entry name" value="PHOSPHOPANTETHEINE"/>
    <property type="match status" value="1"/>
</dbReference>
<name>A0A5M3XXE0_9ACTN</name>
<dbReference type="InterPro" id="IPR036736">
    <property type="entry name" value="ACP-like_sf"/>
</dbReference>
<dbReference type="SUPFAM" id="SSF47336">
    <property type="entry name" value="ACP-like"/>
    <property type="match status" value="1"/>
</dbReference>
<dbReference type="Gene3D" id="1.10.1200.10">
    <property type="entry name" value="ACP-like"/>
    <property type="match status" value="1"/>
</dbReference>
<feature type="domain" description="Carrier" evidence="6">
    <location>
        <begin position="981"/>
        <end position="1056"/>
    </location>
</feature>
<feature type="transmembrane region" description="Helical" evidence="5">
    <location>
        <begin position="1443"/>
        <end position="1462"/>
    </location>
</feature>
<evidence type="ECO:0000256" key="2">
    <source>
        <dbReference type="ARBA" id="ARBA00022450"/>
    </source>
</evidence>
<dbReference type="Gene3D" id="3.30.559.10">
    <property type="entry name" value="Chloramphenicol acetyltransferase-like domain"/>
    <property type="match status" value="1"/>
</dbReference>
<dbReference type="Gene3D" id="2.30.38.10">
    <property type="entry name" value="Luciferase, Domain 3"/>
    <property type="match status" value="1"/>
</dbReference>
<keyword evidence="8" id="KW-1185">Reference proteome</keyword>
<gene>
    <name evidence="7" type="ORF">Aple_085610</name>
</gene>
<dbReference type="InterPro" id="IPR006162">
    <property type="entry name" value="Ppantetheine_attach_site"/>
</dbReference>
<dbReference type="Gene3D" id="3.30.300.30">
    <property type="match status" value="1"/>
</dbReference>
<dbReference type="RefSeq" id="WP_246265164.1">
    <property type="nucleotide sequence ID" value="NZ_BAAAHM010000019.1"/>
</dbReference>
<organism evidence="7 8">
    <name type="scientific">Acrocarpospora pleiomorpha</name>
    <dbReference type="NCBI Taxonomy" id="90975"/>
    <lineage>
        <taxon>Bacteria</taxon>
        <taxon>Bacillati</taxon>
        <taxon>Actinomycetota</taxon>
        <taxon>Actinomycetes</taxon>
        <taxon>Streptosporangiales</taxon>
        <taxon>Streptosporangiaceae</taxon>
        <taxon>Acrocarpospora</taxon>
    </lineage>
</organism>
<dbReference type="CDD" id="cd19531">
    <property type="entry name" value="LCL_NRPS-like"/>
    <property type="match status" value="1"/>
</dbReference>
<dbReference type="InterPro" id="IPR000873">
    <property type="entry name" value="AMP-dep_synth/lig_dom"/>
</dbReference>
<dbReference type="Pfam" id="PF00550">
    <property type="entry name" value="PP-binding"/>
    <property type="match status" value="1"/>
</dbReference>
<feature type="transmembrane region" description="Helical" evidence="5">
    <location>
        <begin position="1622"/>
        <end position="1641"/>
    </location>
</feature>
<dbReference type="SUPFAM" id="SSF56801">
    <property type="entry name" value="Acetyl-CoA synthetase-like"/>
    <property type="match status" value="1"/>
</dbReference>
<dbReference type="GO" id="GO:0022857">
    <property type="term" value="F:transmembrane transporter activity"/>
    <property type="evidence" value="ECO:0007669"/>
    <property type="project" value="InterPro"/>
</dbReference>
<keyword evidence="5" id="KW-1133">Transmembrane helix</keyword>
<keyword evidence="2" id="KW-0596">Phosphopantetheine</keyword>
<keyword evidence="5" id="KW-0812">Transmembrane</keyword>
<dbReference type="InterPro" id="IPR011701">
    <property type="entry name" value="MFS"/>
</dbReference>
<feature type="transmembrane region" description="Helical" evidence="5">
    <location>
        <begin position="1482"/>
        <end position="1504"/>
    </location>
</feature>
<evidence type="ECO:0000256" key="4">
    <source>
        <dbReference type="SAM" id="MobiDB-lite"/>
    </source>
</evidence>
<feature type="transmembrane region" description="Helical" evidence="5">
    <location>
        <begin position="1561"/>
        <end position="1590"/>
    </location>
</feature>
<feature type="transmembrane region" description="Helical" evidence="5">
    <location>
        <begin position="1596"/>
        <end position="1615"/>
    </location>
</feature>
<dbReference type="GO" id="GO:0047527">
    <property type="term" value="F:2,3-dihydroxybenzoate-serine ligase activity"/>
    <property type="evidence" value="ECO:0007669"/>
    <property type="project" value="TreeGrafter"/>
</dbReference>
<dbReference type="CDD" id="cd06173">
    <property type="entry name" value="MFS_MefA_like"/>
    <property type="match status" value="1"/>
</dbReference>
<dbReference type="GO" id="GO:0009366">
    <property type="term" value="C:enterobactin synthetase complex"/>
    <property type="evidence" value="ECO:0007669"/>
    <property type="project" value="TreeGrafter"/>
</dbReference>
<dbReference type="InterPro" id="IPR020845">
    <property type="entry name" value="AMP-binding_CS"/>
</dbReference>
<feature type="transmembrane region" description="Helical" evidence="5">
    <location>
        <begin position="1647"/>
        <end position="1670"/>
    </location>
</feature>
<dbReference type="Pfam" id="PF00501">
    <property type="entry name" value="AMP-binding"/>
    <property type="match status" value="1"/>
</dbReference>
<dbReference type="GO" id="GO:0072330">
    <property type="term" value="P:monocarboxylic acid biosynthetic process"/>
    <property type="evidence" value="ECO:0007669"/>
    <property type="project" value="UniProtKB-ARBA"/>
</dbReference>
<dbReference type="FunFam" id="2.30.38.10:FF:000001">
    <property type="entry name" value="Non-ribosomal peptide synthetase PvdI"/>
    <property type="match status" value="1"/>
</dbReference>
<dbReference type="FunFam" id="3.40.50.980:FF:000001">
    <property type="entry name" value="Non-ribosomal peptide synthetase"/>
    <property type="match status" value="1"/>
</dbReference>
<dbReference type="PANTHER" id="PTHR45527:SF1">
    <property type="entry name" value="FATTY ACID SYNTHASE"/>
    <property type="match status" value="1"/>
</dbReference>
<dbReference type="InterPro" id="IPR023213">
    <property type="entry name" value="CAT-like_dom_sf"/>
</dbReference>
<dbReference type="FunFam" id="1.10.1200.10:FF:000016">
    <property type="entry name" value="Non-ribosomal peptide synthase"/>
    <property type="match status" value="1"/>
</dbReference>
<dbReference type="Pfam" id="PF00668">
    <property type="entry name" value="Condensation"/>
    <property type="match status" value="1"/>
</dbReference>
<dbReference type="Gene3D" id="1.20.1250.20">
    <property type="entry name" value="MFS general substrate transporter like domains"/>
    <property type="match status" value="1"/>
</dbReference>
<dbReference type="InterPro" id="IPR045851">
    <property type="entry name" value="AMP-bd_C_sf"/>
</dbReference>
<dbReference type="SUPFAM" id="SSF53474">
    <property type="entry name" value="alpha/beta-Hydrolases"/>
    <property type="match status" value="1"/>
</dbReference>
<dbReference type="Pfam" id="PF13193">
    <property type="entry name" value="AMP-binding_C"/>
    <property type="match status" value="1"/>
</dbReference>
<dbReference type="EMBL" id="BLAF01000071">
    <property type="protein sequence ID" value="GES25662.1"/>
    <property type="molecule type" value="Genomic_DNA"/>
</dbReference>
<protein>
    <recommendedName>
        <fullName evidence="6">Carrier domain-containing protein</fullName>
    </recommendedName>
</protein>
<dbReference type="Pfam" id="PF07690">
    <property type="entry name" value="MFS_1"/>
    <property type="match status" value="1"/>
</dbReference>
<dbReference type="InterPro" id="IPR001031">
    <property type="entry name" value="Thioesterase"/>
</dbReference>
<dbReference type="GO" id="GO:0008610">
    <property type="term" value="P:lipid biosynthetic process"/>
    <property type="evidence" value="ECO:0007669"/>
    <property type="project" value="UniProtKB-ARBA"/>
</dbReference>
<dbReference type="InterPro" id="IPR010071">
    <property type="entry name" value="AA_adenyl_dom"/>
</dbReference>
<dbReference type="GO" id="GO:0031177">
    <property type="term" value="F:phosphopantetheine binding"/>
    <property type="evidence" value="ECO:0007669"/>
    <property type="project" value="InterPro"/>
</dbReference>
<dbReference type="Pfam" id="PF00975">
    <property type="entry name" value="Thioesterase"/>
    <property type="match status" value="1"/>
</dbReference>
<keyword evidence="3" id="KW-0597">Phosphoprotein</keyword>
<keyword evidence="5" id="KW-0472">Membrane</keyword>
<dbReference type="Gene3D" id="3.40.50.1820">
    <property type="entry name" value="alpha/beta hydrolase"/>
    <property type="match status" value="1"/>
</dbReference>
<dbReference type="GO" id="GO:0043041">
    <property type="term" value="P:amino acid activation for nonribosomal peptide biosynthetic process"/>
    <property type="evidence" value="ECO:0007669"/>
    <property type="project" value="TreeGrafter"/>
</dbReference>
<evidence type="ECO:0000313" key="8">
    <source>
        <dbReference type="Proteomes" id="UP000377595"/>
    </source>
</evidence>
<evidence type="ECO:0000313" key="7">
    <source>
        <dbReference type="EMBL" id="GES25662.1"/>
    </source>
</evidence>
<dbReference type="Proteomes" id="UP000377595">
    <property type="component" value="Unassembled WGS sequence"/>
</dbReference>
<dbReference type="Gene3D" id="3.30.559.30">
    <property type="entry name" value="Nonribosomal peptide synthetase, condensation domain"/>
    <property type="match status" value="1"/>
</dbReference>
<accession>A0A5M3XXE0</accession>
<evidence type="ECO:0000256" key="3">
    <source>
        <dbReference type="ARBA" id="ARBA00022553"/>
    </source>
</evidence>
<dbReference type="CDD" id="cd05930">
    <property type="entry name" value="A_NRPS"/>
    <property type="match status" value="1"/>
</dbReference>
<dbReference type="GO" id="GO:0009239">
    <property type="term" value="P:enterobactin biosynthetic process"/>
    <property type="evidence" value="ECO:0007669"/>
    <property type="project" value="TreeGrafter"/>
</dbReference>
<dbReference type="InterPro" id="IPR029058">
    <property type="entry name" value="AB_hydrolase_fold"/>
</dbReference>
<dbReference type="PROSITE" id="PS50075">
    <property type="entry name" value="CARRIER"/>
    <property type="match status" value="1"/>
</dbReference>
<feature type="region of interest" description="Disordered" evidence="4">
    <location>
        <begin position="604"/>
        <end position="629"/>
    </location>
</feature>
<feature type="transmembrane region" description="Helical" evidence="5">
    <location>
        <begin position="1351"/>
        <end position="1377"/>
    </location>
</feature>
<feature type="transmembrane region" description="Helical" evidence="5">
    <location>
        <begin position="1736"/>
        <end position="1754"/>
    </location>
</feature>
<dbReference type="InterPro" id="IPR020806">
    <property type="entry name" value="PKS_PP-bd"/>
</dbReference>
<feature type="transmembrane region" description="Helical" evidence="5">
    <location>
        <begin position="1682"/>
        <end position="1704"/>
    </location>
</feature>
<evidence type="ECO:0000259" key="6">
    <source>
        <dbReference type="PROSITE" id="PS50075"/>
    </source>
</evidence>
<evidence type="ECO:0000256" key="5">
    <source>
        <dbReference type="SAM" id="Phobius"/>
    </source>
</evidence>
<dbReference type="InterPro" id="IPR036259">
    <property type="entry name" value="MFS_trans_sf"/>
</dbReference>
<comment type="caution">
    <text evidence="7">The sequence shown here is derived from an EMBL/GenBank/DDBJ whole genome shotgun (WGS) entry which is preliminary data.</text>
</comment>
<proteinExistence type="predicted"/>